<dbReference type="EMBL" id="FOES01000040">
    <property type="protein sequence ID" value="SER01299.1"/>
    <property type="molecule type" value="Genomic_DNA"/>
</dbReference>
<dbReference type="RefSeq" id="WP_091775257.1">
    <property type="nucleotide sequence ID" value="NZ_FOES01000040.1"/>
</dbReference>
<protein>
    <submittedName>
        <fullName evidence="1">NTP pyrophosphatase, house-cleaning of non-canonical NTPs</fullName>
    </submittedName>
</protein>
<dbReference type="Gene3D" id="1.10.287.1080">
    <property type="entry name" value="MazG-like"/>
    <property type="match status" value="1"/>
</dbReference>
<dbReference type="AlphaFoldDB" id="A0A1H9KQG3"/>
<dbReference type="SUPFAM" id="SSF101386">
    <property type="entry name" value="all-alpha NTP pyrophosphatases"/>
    <property type="match status" value="1"/>
</dbReference>
<dbReference type="CDD" id="cd11537">
    <property type="entry name" value="NTP-PPase_RS21-C6_like"/>
    <property type="match status" value="1"/>
</dbReference>
<dbReference type="GO" id="GO:0009143">
    <property type="term" value="P:nucleoside triphosphate catabolic process"/>
    <property type="evidence" value="ECO:0007669"/>
    <property type="project" value="InterPro"/>
</dbReference>
<dbReference type="Proteomes" id="UP000199427">
    <property type="component" value="Unassembled WGS sequence"/>
</dbReference>
<accession>A0A1H9KQG3</accession>
<proteinExistence type="predicted"/>
<dbReference type="PANTHER" id="PTHR46523:SF1">
    <property type="entry name" value="DCTP PYROPHOSPHATASE 1"/>
    <property type="match status" value="1"/>
</dbReference>
<dbReference type="InterPro" id="IPR025984">
    <property type="entry name" value="DCTPP"/>
</dbReference>
<dbReference type="OrthoDB" id="9791898at2"/>
<dbReference type="GO" id="GO:0047429">
    <property type="term" value="F:nucleoside triphosphate diphosphatase activity"/>
    <property type="evidence" value="ECO:0007669"/>
    <property type="project" value="InterPro"/>
</dbReference>
<gene>
    <name evidence="1" type="ORF">SAMN05216362_1408</name>
</gene>
<reference evidence="1 2" key="1">
    <citation type="submission" date="2016-10" db="EMBL/GenBank/DDBJ databases">
        <authorList>
            <person name="de Groot N.N."/>
        </authorList>
    </citation>
    <scope>NUCLEOTIDE SEQUENCE [LARGE SCALE GENOMIC DNA]</scope>
    <source>
        <strain evidence="1 2">DSM 21633</strain>
    </source>
</reference>
<evidence type="ECO:0000313" key="1">
    <source>
        <dbReference type="EMBL" id="SER01299.1"/>
    </source>
</evidence>
<dbReference type="PANTHER" id="PTHR46523">
    <property type="entry name" value="DCTP PYROPHOSPHATASE 1"/>
    <property type="match status" value="1"/>
</dbReference>
<organism evidence="1 2">
    <name type="scientific">Piscibacillus halophilus</name>
    <dbReference type="NCBI Taxonomy" id="571933"/>
    <lineage>
        <taxon>Bacteria</taxon>
        <taxon>Bacillati</taxon>
        <taxon>Bacillota</taxon>
        <taxon>Bacilli</taxon>
        <taxon>Bacillales</taxon>
        <taxon>Bacillaceae</taxon>
        <taxon>Piscibacillus</taxon>
    </lineage>
</organism>
<dbReference type="Pfam" id="PF12643">
    <property type="entry name" value="MazG-like"/>
    <property type="match status" value="1"/>
</dbReference>
<dbReference type="PIRSF" id="PIRSF029826">
    <property type="entry name" value="UCP029826_pph"/>
    <property type="match status" value="1"/>
</dbReference>
<keyword evidence="2" id="KW-1185">Reference proteome</keyword>
<sequence>MSDINKLIDSINEFRDVRNWRQYHNPKDLAISISIEAAELLEDFQWKESEQALESNIDNIQEEIADVLIYSLMLCSDLELDVQEIVKGKLKKNAKKYPIDKE</sequence>
<dbReference type="InterPro" id="IPR052555">
    <property type="entry name" value="dCTP_Pyrophosphatase"/>
</dbReference>
<evidence type="ECO:0000313" key="2">
    <source>
        <dbReference type="Proteomes" id="UP000199427"/>
    </source>
</evidence>
<name>A0A1H9KQG3_9BACI</name>
<dbReference type="STRING" id="571933.SAMN05216362_1408"/>